<proteinExistence type="predicted"/>
<dbReference type="InterPro" id="IPR036388">
    <property type="entry name" value="WH-like_DNA-bd_sf"/>
</dbReference>
<dbReference type="InterPro" id="IPR019887">
    <property type="entry name" value="Tscrpt_reg_AsnC/Lrp_C"/>
</dbReference>
<dbReference type="Proteomes" id="UP001215827">
    <property type="component" value="Chromosome"/>
</dbReference>
<dbReference type="InterPro" id="IPR036390">
    <property type="entry name" value="WH_DNA-bd_sf"/>
</dbReference>
<dbReference type="PROSITE" id="PS50956">
    <property type="entry name" value="HTH_ASNC_2"/>
    <property type="match status" value="1"/>
</dbReference>
<dbReference type="SUPFAM" id="SSF46785">
    <property type="entry name" value="Winged helix' DNA-binding domain"/>
    <property type="match status" value="1"/>
</dbReference>
<feature type="domain" description="HTH asnC-type" evidence="4">
    <location>
        <begin position="1"/>
        <end position="62"/>
    </location>
</feature>
<evidence type="ECO:0000256" key="1">
    <source>
        <dbReference type="ARBA" id="ARBA00023015"/>
    </source>
</evidence>
<gene>
    <name evidence="5" type="ORF">P7228_00310</name>
</gene>
<evidence type="ECO:0000256" key="2">
    <source>
        <dbReference type="ARBA" id="ARBA00023125"/>
    </source>
</evidence>
<reference evidence="5 6" key="1">
    <citation type="submission" date="2023-03" db="EMBL/GenBank/DDBJ databases">
        <title>Altererythrobacter sp. CAU 1644 isolated from sand.</title>
        <authorList>
            <person name="Kim W."/>
        </authorList>
    </citation>
    <scope>NUCLEOTIDE SEQUENCE [LARGE SCALE GENOMIC DNA]</scope>
    <source>
        <strain evidence="5 6">CAU 1644</strain>
    </source>
</reference>
<protein>
    <submittedName>
        <fullName evidence="5">Lrp/AsnC family transcriptional regulator</fullName>
    </submittedName>
</protein>
<keyword evidence="2" id="KW-0238">DNA-binding</keyword>
<dbReference type="InterPro" id="IPR019888">
    <property type="entry name" value="Tscrpt_reg_AsnC-like"/>
</dbReference>
<dbReference type="Gene3D" id="3.30.70.920">
    <property type="match status" value="1"/>
</dbReference>
<dbReference type="PANTHER" id="PTHR30154:SF34">
    <property type="entry name" value="TRANSCRIPTIONAL REGULATOR AZLB"/>
    <property type="match status" value="1"/>
</dbReference>
<dbReference type="InterPro" id="IPR011991">
    <property type="entry name" value="ArsR-like_HTH"/>
</dbReference>
<accession>A0ABY8FTX3</accession>
<dbReference type="SUPFAM" id="SSF54909">
    <property type="entry name" value="Dimeric alpha+beta barrel"/>
    <property type="match status" value="1"/>
</dbReference>
<dbReference type="Gene3D" id="1.10.10.10">
    <property type="entry name" value="Winged helix-like DNA-binding domain superfamily/Winged helix DNA-binding domain"/>
    <property type="match status" value="1"/>
</dbReference>
<organism evidence="5 6">
    <name type="scientific">Altererythrobacter arenosus</name>
    <dbReference type="NCBI Taxonomy" id="3032592"/>
    <lineage>
        <taxon>Bacteria</taxon>
        <taxon>Pseudomonadati</taxon>
        <taxon>Pseudomonadota</taxon>
        <taxon>Alphaproteobacteria</taxon>
        <taxon>Sphingomonadales</taxon>
        <taxon>Erythrobacteraceae</taxon>
        <taxon>Altererythrobacter</taxon>
    </lineage>
</organism>
<dbReference type="PRINTS" id="PR00033">
    <property type="entry name" value="HTHASNC"/>
</dbReference>
<name>A0ABY8FTX3_9SPHN</name>
<evidence type="ECO:0000313" key="6">
    <source>
        <dbReference type="Proteomes" id="UP001215827"/>
    </source>
</evidence>
<evidence type="ECO:0000259" key="4">
    <source>
        <dbReference type="PROSITE" id="PS50956"/>
    </source>
</evidence>
<dbReference type="CDD" id="cd00090">
    <property type="entry name" value="HTH_ARSR"/>
    <property type="match status" value="1"/>
</dbReference>
<dbReference type="InterPro" id="IPR000485">
    <property type="entry name" value="AsnC-type_HTH_dom"/>
</dbReference>
<dbReference type="PANTHER" id="PTHR30154">
    <property type="entry name" value="LEUCINE-RESPONSIVE REGULATORY PROTEIN"/>
    <property type="match status" value="1"/>
</dbReference>
<evidence type="ECO:0000313" key="5">
    <source>
        <dbReference type="EMBL" id="WFL77540.1"/>
    </source>
</evidence>
<keyword evidence="1" id="KW-0805">Transcription regulation</keyword>
<dbReference type="Pfam" id="PF01037">
    <property type="entry name" value="AsnC_trans_reg"/>
    <property type="match status" value="1"/>
</dbReference>
<dbReference type="Pfam" id="PF13412">
    <property type="entry name" value="HTH_24"/>
    <property type="match status" value="1"/>
</dbReference>
<dbReference type="InterPro" id="IPR011008">
    <property type="entry name" value="Dimeric_a/b-barrel"/>
</dbReference>
<keyword evidence="3" id="KW-0804">Transcription</keyword>
<keyword evidence="6" id="KW-1185">Reference proteome</keyword>
<sequence length="149" mass="16723">MDKKDRQILRELQRNARLTNAELAERVHLSPSPCLRRVKNLEKAGVIERYVAVVNREAAGYPVTAFVQVTLAKHEGDIVKGFEQRMRDTPEVLACHVMTGNSDYLLEIVVSGLAAYEDFMREVMHKTPGIGTINTSLVYGTVKDTLQLP</sequence>
<dbReference type="RefSeq" id="WP_278016233.1">
    <property type="nucleotide sequence ID" value="NZ_CP121106.1"/>
</dbReference>
<dbReference type="EMBL" id="CP121106">
    <property type="protein sequence ID" value="WFL77540.1"/>
    <property type="molecule type" value="Genomic_DNA"/>
</dbReference>
<dbReference type="SMART" id="SM00344">
    <property type="entry name" value="HTH_ASNC"/>
    <property type="match status" value="1"/>
</dbReference>
<evidence type="ECO:0000256" key="3">
    <source>
        <dbReference type="ARBA" id="ARBA00023163"/>
    </source>
</evidence>